<dbReference type="Proteomes" id="UP000077875">
    <property type="component" value="Chromosome"/>
</dbReference>
<dbReference type="PANTHER" id="PTHR30547">
    <property type="entry name" value="UNCHARACTERIZED PROTEIN YHCG-RELATED"/>
    <property type="match status" value="1"/>
</dbReference>
<protein>
    <recommendedName>
        <fullName evidence="1">YhcG N-terminal domain-containing protein</fullName>
    </recommendedName>
</protein>
<dbReference type="PANTHER" id="PTHR30547:SF5">
    <property type="entry name" value="NUCLEASE YHCG-RELATED"/>
    <property type="match status" value="1"/>
</dbReference>
<dbReference type="InterPro" id="IPR041527">
    <property type="entry name" value="YhcG_N"/>
</dbReference>
<dbReference type="Pfam" id="PF17761">
    <property type="entry name" value="DUF1016_N"/>
    <property type="match status" value="1"/>
</dbReference>
<dbReference type="InterPro" id="IPR053148">
    <property type="entry name" value="PD-DEXK-like_domain"/>
</dbReference>
<sequence length="176" mass="20415">MARLSAGLTARFGRGFNPDNLENMRRFFAAYPLEAISETLSRKFDLSELALVFTLLWSAYVRLLAVKDDHTRRFYEAEALRGAPARMADRQATSMSAPPKPDDAIKSSYELESLNLKDEYSESDLKQQSTSGWWISPGAWQRLHLCRRQRRLRIGQTWCRVGLYRHHSIKPFFTQK</sequence>
<evidence type="ECO:0000313" key="2">
    <source>
        <dbReference type="EMBL" id="ANF57931.1"/>
    </source>
</evidence>
<dbReference type="AlphaFoldDB" id="A0A172YF80"/>
<dbReference type="EMBL" id="CP015243">
    <property type="protein sequence ID" value="ANF57931.1"/>
    <property type="molecule type" value="Genomic_DNA"/>
</dbReference>
<evidence type="ECO:0000313" key="3">
    <source>
        <dbReference type="Proteomes" id="UP000077875"/>
    </source>
</evidence>
<dbReference type="STRING" id="376489.A5892_11040"/>
<evidence type="ECO:0000259" key="1">
    <source>
        <dbReference type="Pfam" id="PF17761"/>
    </source>
</evidence>
<feature type="domain" description="YhcG N-terminal" evidence="1">
    <location>
        <begin position="2"/>
        <end position="81"/>
    </location>
</feature>
<keyword evidence="3" id="KW-1185">Reference proteome</keyword>
<organism evidence="2 3">
    <name type="scientific">Halotalea alkalilenta</name>
    <dbReference type="NCBI Taxonomy" id="376489"/>
    <lineage>
        <taxon>Bacteria</taxon>
        <taxon>Pseudomonadati</taxon>
        <taxon>Pseudomonadota</taxon>
        <taxon>Gammaproteobacteria</taxon>
        <taxon>Oceanospirillales</taxon>
        <taxon>Halomonadaceae</taxon>
        <taxon>Halotalea</taxon>
    </lineage>
</organism>
<proteinExistence type="predicted"/>
<gene>
    <name evidence="2" type="ORF">A5892_11040</name>
</gene>
<accession>A0A172YF80</accession>
<reference evidence="2 3" key="1">
    <citation type="submission" date="2016-04" db="EMBL/GenBank/DDBJ databases">
        <title>Complete Genome Sequence of Halotalea alkalilenta IHB B 13600.</title>
        <authorList>
            <person name="Swarnkar M.K."/>
            <person name="Sharma A."/>
            <person name="Kaushal K."/>
            <person name="Soni R."/>
            <person name="Rana S."/>
            <person name="Singh A.K."/>
            <person name="Gulati A."/>
        </authorList>
    </citation>
    <scope>NUCLEOTIDE SEQUENCE [LARGE SCALE GENOMIC DNA]</scope>
    <source>
        <strain evidence="2 3">IHB B 13600</strain>
    </source>
</reference>
<dbReference type="KEGG" id="haa:A5892_11040"/>
<name>A0A172YF80_9GAMM</name>